<proteinExistence type="inferred from homology"/>
<evidence type="ECO:0000256" key="9">
    <source>
        <dbReference type="ARBA" id="ARBA00032610"/>
    </source>
</evidence>
<feature type="domain" description="Aminotransferase class I/classII large" evidence="14">
    <location>
        <begin position="79"/>
        <end position="411"/>
    </location>
</feature>
<dbReference type="PANTHER" id="PTHR13693">
    <property type="entry name" value="CLASS II AMINOTRANSFERASE/8-AMINO-7-OXONONANOATE SYNTHASE"/>
    <property type="match status" value="1"/>
</dbReference>
<dbReference type="InterPro" id="IPR001917">
    <property type="entry name" value="Aminotrans_II_pyridoxalP_BS"/>
</dbReference>
<dbReference type="InterPro" id="IPR015424">
    <property type="entry name" value="PyrdxlP-dep_Trfase"/>
</dbReference>
<feature type="region of interest" description="Disordered" evidence="13">
    <location>
        <begin position="1"/>
        <end position="50"/>
    </location>
</feature>
<reference evidence="15" key="2">
    <citation type="submission" date="2023-01" db="EMBL/GenBank/DDBJ databases">
        <authorList>
            <person name="Sun Q."/>
            <person name="Evtushenko L."/>
        </authorList>
    </citation>
    <scope>NUCLEOTIDE SEQUENCE</scope>
    <source>
        <strain evidence="15">VKM Ac-1246</strain>
    </source>
</reference>
<accession>A0ABQ5T251</accession>
<dbReference type="PANTHER" id="PTHR13693:SF100">
    <property type="entry name" value="8-AMINO-7-OXONONANOATE SYNTHASE"/>
    <property type="match status" value="1"/>
</dbReference>
<evidence type="ECO:0000256" key="13">
    <source>
        <dbReference type="SAM" id="MobiDB-lite"/>
    </source>
</evidence>
<keyword evidence="16" id="KW-1185">Reference proteome</keyword>
<evidence type="ECO:0000256" key="3">
    <source>
        <dbReference type="ARBA" id="ARBA00010008"/>
    </source>
</evidence>
<evidence type="ECO:0000256" key="4">
    <source>
        <dbReference type="ARBA" id="ARBA00011738"/>
    </source>
</evidence>
<dbReference type="SUPFAM" id="SSF53383">
    <property type="entry name" value="PLP-dependent transferases"/>
    <property type="match status" value="1"/>
</dbReference>
<dbReference type="EC" id="2.3.1.47" evidence="5"/>
<keyword evidence="7" id="KW-0093">Biotin biosynthesis</keyword>
<name>A0ABQ5T251_9ACTN</name>
<gene>
    <name evidence="15" type="primary">bioF</name>
    <name evidence="15" type="ORF">GCM10017579_41870</name>
</gene>
<evidence type="ECO:0000256" key="12">
    <source>
        <dbReference type="RuleBase" id="RU003693"/>
    </source>
</evidence>
<dbReference type="Proteomes" id="UP001142292">
    <property type="component" value="Unassembled WGS sequence"/>
</dbReference>
<evidence type="ECO:0000256" key="10">
    <source>
        <dbReference type="ARBA" id="ARBA00033381"/>
    </source>
</evidence>
<evidence type="ECO:0000256" key="2">
    <source>
        <dbReference type="ARBA" id="ARBA00004746"/>
    </source>
</evidence>
<comment type="catalytic activity">
    <reaction evidence="11">
        <text>6-carboxyhexanoyl-[ACP] + L-alanine + H(+) = (8S)-8-amino-7-oxononanoate + holo-[ACP] + CO2</text>
        <dbReference type="Rhea" id="RHEA:42288"/>
        <dbReference type="Rhea" id="RHEA-COMP:9685"/>
        <dbReference type="Rhea" id="RHEA-COMP:9955"/>
        <dbReference type="ChEBI" id="CHEBI:15378"/>
        <dbReference type="ChEBI" id="CHEBI:16526"/>
        <dbReference type="ChEBI" id="CHEBI:57972"/>
        <dbReference type="ChEBI" id="CHEBI:64479"/>
        <dbReference type="ChEBI" id="CHEBI:78846"/>
        <dbReference type="ChEBI" id="CHEBI:149468"/>
        <dbReference type="EC" id="2.3.1.47"/>
    </reaction>
</comment>
<evidence type="ECO:0000256" key="8">
    <source>
        <dbReference type="ARBA" id="ARBA00022898"/>
    </source>
</evidence>
<dbReference type="EMBL" id="BSEL01000010">
    <property type="protein sequence ID" value="GLJ70151.1"/>
    <property type="molecule type" value="Genomic_DNA"/>
</dbReference>
<sequence>MSGLPLVEPPEPLGGGVSRPTQSPPRKTDRVGLDSLAGARGSTDGATPPWDDWLAEAAGAREAAGLTRRLRPRGADDGLVDLAGNDYLGLSRHPEVRHAAAEAAMRWGGGAGASRLVTGTLTLHEQLEAELADWLGQPAALAFSTGYHANLSVVGALADRSAHVVSDAHIHASLVDAVRLSRAQLTVVPHNDVAAVRAALAARPGVRSLVLAESVYSVLGDEAPLAELAEVCTEHGALLVVDEAHGVGVHGPGLVHRNGLAGRSDVLVTATLSKSLGSQGGAVLGPPAAIDHLVNTARPFIFDTGLAPASTAAALAATRIARTRPELADTIRARVAGLASAFGIPSPAGAVLSVPMASPEAAVAAQADLLAEGVRVGCFRPPSVPDGVSRLRVTAGAGVTDEEWERAVKAIDTIVGEVR</sequence>
<dbReference type="PROSITE" id="PS00599">
    <property type="entry name" value="AA_TRANSFER_CLASS_2"/>
    <property type="match status" value="1"/>
</dbReference>
<dbReference type="InterPro" id="IPR015421">
    <property type="entry name" value="PyrdxlP-dep_Trfase_major"/>
</dbReference>
<dbReference type="RefSeq" id="WP_189118539.1">
    <property type="nucleotide sequence ID" value="NZ_BMRK01000007.1"/>
</dbReference>
<evidence type="ECO:0000313" key="15">
    <source>
        <dbReference type="EMBL" id="GLJ70151.1"/>
    </source>
</evidence>
<comment type="caution">
    <text evidence="15">The sequence shown here is derived from an EMBL/GenBank/DDBJ whole genome shotgun (WGS) entry which is preliminary data.</text>
</comment>
<dbReference type="InterPro" id="IPR050087">
    <property type="entry name" value="AON_synthase_class-II"/>
</dbReference>
<comment type="subunit">
    <text evidence="4">Homodimer.</text>
</comment>
<evidence type="ECO:0000256" key="6">
    <source>
        <dbReference type="ARBA" id="ARBA00022679"/>
    </source>
</evidence>
<organism evidence="15 16">
    <name type="scientific">Nocardioides luteus</name>
    <dbReference type="NCBI Taxonomy" id="1844"/>
    <lineage>
        <taxon>Bacteria</taxon>
        <taxon>Bacillati</taxon>
        <taxon>Actinomycetota</taxon>
        <taxon>Actinomycetes</taxon>
        <taxon>Propionibacteriales</taxon>
        <taxon>Nocardioidaceae</taxon>
        <taxon>Nocardioides</taxon>
    </lineage>
</organism>
<dbReference type="Pfam" id="PF00155">
    <property type="entry name" value="Aminotran_1_2"/>
    <property type="match status" value="1"/>
</dbReference>
<evidence type="ECO:0000256" key="5">
    <source>
        <dbReference type="ARBA" id="ARBA00013187"/>
    </source>
</evidence>
<comment type="similarity">
    <text evidence="3">Belongs to the class-II pyridoxal-phosphate-dependent aminotransferase family. BioF subfamily.</text>
</comment>
<evidence type="ECO:0000313" key="16">
    <source>
        <dbReference type="Proteomes" id="UP001142292"/>
    </source>
</evidence>
<evidence type="ECO:0000256" key="11">
    <source>
        <dbReference type="ARBA" id="ARBA00047715"/>
    </source>
</evidence>
<dbReference type="Gene3D" id="3.40.640.10">
    <property type="entry name" value="Type I PLP-dependent aspartate aminotransferase-like (Major domain)"/>
    <property type="match status" value="1"/>
</dbReference>
<keyword evidence="8 12" id="KW-0663">Pyridoxal phosphate</keyword>
<keyword evidence="6" id="KW-0808">Transferase</keyword>
<reference evidence="15" key="1">
    <citation type="journal article" date="2014" name="Int. J. Syst. Evol. Microbiol.">
        <title>Complete genome of a new Firmicutes species belonging to the dominant human colonic microbiota ('Ruminococcus bicirculans') reveals two chromosomes and a selective capacity to utilize plant glucans.</title>
        <authorList>
            <consortium name="NISC Comparative Sequencing Program"/>
            <person name="Wegmann U."/>
            <person name="Louis P."/>
            <person name="Goesmann A."/>
            <person name="Henrissat B."/>
            <person name="Duncan S.H."/>
            <person name="Flint H.J."/>
        </authorList>
    </citation>
    <scope>NUCLEOTIDE SEQUENCE</scope>
    <source>
        <strain evidence="15">VKM Ac-1246</strain>
    </source>
</reference>
<dbReference type="InterPro" id="IPR004839">
    <property type="entry name" value="Aminotransferase_I/II_large"/>
</dbReference>
<comment type="pathway">
    <text evidence="2">Cofactor biosynthesis; biotin biosynthesis.</text>
</comment>
<evidence type="ECO:0000259" key="14">
    <source>
        <dbReference type="Pfam" id="PF00155"/>
    </source>
</evidence>
<evidence type="ECO:0000256" key="7">
    <source>
        <dbReference type="ARBA" id="ARBA00022756"/>
    </source>
</evidence>
<dbReference type="InterPro" id="IPR015422">
    <property type="entry name" value="PyrdxlP-dep_Trfase_small"/>
</dbReference>
<protein>
    <recommendedName>
        <fullName evidence="5">8-amino-7-oxononanoate synthase</fullName>
        <ecNumber evidence="5">2.3.1.47</ecNumber>
    </recommendedName>
    <alternativeName>
        <fullName evidence="9">7-keto-8-amino-pelargonic acid synthase</fullName>
    </alternativeName>
    <alternativeName>
        <fullName evidence="10">8-amino-7-ketopelargonate synthase</fullName>
    </alternativeName>
</protein>
<dbReference type="Gene3D" id="3.90.1150.10">
    <property type="entry name" value="Aspartate Aminotransferase, domain 1"/>
    <property type="match status" value="1"/>
</dbReference>
<comment type="cofactor">
    <cofactor evidence="1 12">
        <name>pyridoxal 5'-phosphate</name>
        <dbReference type="ChEBI" id="CHEBI:597326"/>
    </cofactor>
</comment>
<evidence type="ECO:0000256" key="1">
    <source>
        <dbReference type="ARBA" id="ARBA00001933"/>
    </source>
</evidence>